<dbReference type="Proteomes" id="UP000000644">
    <property type="component" value="Plasmid pPNAP02"/>
</dbReference>
<protein>
    <submittedName>
        <fullName evidence="2">Uncharacterized protein</fullName>
    </submittedName>
</protein>
<dbReference type="HOGENOM" id="CLU_601109_0_0_4"/>
<evidence type="ECO:0000313" key="2">
    <source>
        <dbReference type="EMBL" id="ABM39737.1"/>
    </source>
</evidence>
<organism evidence="2 3">
    <name type="scientific">Polaromonas naphthalenivorans (strain CJ2)</name>
    <dbReference type="NCBI Taxonomy" id="365044"/>
    <lineage>
        <taxon>Bacteria</taxon>
        <taxon>Pseudomonadati</taxon>
        <taxon>Pseudomonadota</taxon>
        <taxon>Betaproteobacteria</taxon>
        <taxon>Burkholderiales</taxon>
        <taxon>Comamonadaceae</taxon>
        <taxon>Polaromonas</taxon>
    </lineage>
</organism>
<keyword evidence="3" id="KW-1185">Reference proteome</keyword>
<proteinExistence type="predicted"/>
<keyword evidence="2" id="KW-0614">Plasmid</keyword>
<sequence length="455" mass="51980">MNTSHQPKNPQIKHQFAVIQRKINGAMHTFLPAASPTPGLLKVEKALGKALEILEKAPERAMYARNLFLDTIEQLRNSQRPQPKMHKEKTQYWQPRKRDGTAETSQFELKLLSNQLSNVINAPYDEAGKALLHSLRLLSSVAPASFEAYAAFKLRKWLWPHCDTGRRQVFDAYLQSCKEITQIPDFPADFKATFDRFHAVWLTVPPQAKAGFIFNTSVTNQRYNTQIKHKYALITSEVNGKAHSFLPATYITPQIFKFERSLNKVVSSLDKASREAMTLSKQMSKHVSRKNRDRYHLTFTDAGKLQFWILSQEGVSTSKAKQKKTFYGKNFESISSTEYERNVDLMSKELTRKEGQLFLAAGQCMAETFRLFEAATCYTLGYLSFFMLENKHPFILESERCATFSAYINNCRKKLVEPYGSAACEREAVIASFDRFTALWLSLPAPAKSAFFLAL</sequence>
<accession>A1VVQ9</accession>
<gene>
    <name evidence="2" type="ordered locus">Pnap_4461</name>
</gene>
<dbReference type="KEGG" id="pna:Pnap_4461"/>
<geneLocation type="plasmid" evidence="2 3">
    <name>pPNAP02</name>
</geneLocation>
<evidence type="ECO:0000256" key="1">
    <source>
        <dbReference type="SAM" id="MobiDB-lite"/>
    </source>
</evidence>
<name>A1VVQ9_POLNA</name>
<evidence type="ECO:0000313" key="3">
    <source>
        <dbReference type="Proteomes" id="UP000000644"/>
    </source>
</evidence>
<dbReference type="RefSeq" id="WP_011798228.1">
    <property type="nucleotide sequence ID" value="NC_008758.1"/>
</dbReference>
<reference evidence="3" key="1">
    <citation type="journal article" date="2009" name="Environ. Microbiol.">
        <title>The genome of Polaromonas naphthalenivorans strain CJ2, isolated from coal tar-contaminated sediment, reveals physiological and metabolic versatility and evolution through extensive horizontal gene transfer.</title>
        <authorList>
            <person name="Yagi J.M."/>
            <person name="Sims D."/>
            <person name="Brettin T."/>
            <person name="Bruce D."/>
            <person name="Madsen E.L."/>
        </authorList>
    </citation>
    <scope>NUCLEOTIDE SEQUENCE [LARGE SCALE GENOMIC DNA]</scope>
    <source>
        <strain evidence="3">CJ2</strain>
        <plasmid evidence="3">Plasmid pPNAP02</plasmid>
    </source>
</reference>
<dbReference type="AlphaFoldDB" id="A1VVQ9"/>
<feature type="region of interest" description="Disordered" evidence="1">
    <location>
        <begin position="78"/>
        <end position="99"/>
    </location>
</feature>
<dbReference type="EMBL" id="CP000531">
    <property type="protein sequence ID" value="ABM39737.1"/>
    <property type="molecule type" value="Genomic_DNA"/>
</dbReference>